<feature type="transmembrane region" description="Helical" evidence="10">
    <location>
        <begin position="120"/>
        <end position="139"/>
    </location>
</feature>
<reference evidence="12 13" key="1">
    <citation type="journal article" date="2016" name="Genome Announc.">
        <title>Draft Genome Sequence of Planomonospora sphaerica JCM9374, a Rare Actinomycete.</title>
        <authorList>
            <person name="Dohra H."/>
            <person name="Suzuki T."/>
            <person name="Inoue Y."/>
            <person name="Kodani S."/>
        </authorList>
    </citation>
    <scope>NUCLEOTIDE SEQUENCE [LARGE SCALE GENOMIC DNA]</scope>
    <source>
        <strain evidence="12 13">JCM 9374</strain>
    </source>
</reference>
<dbReference type="PROSITE" id="PS00216">
    <property type="entry name" value="SUGAR_TRANSPORT_1"/>
    <property type="match status" value="1"/>
</dbReference>
<proteinExistence type="inferred from homology"/>
<feature type="compositionally biased region" description="Basic and acidic residues" evidence="9">
    <location>
        <begin position="9"/>
        <end position="18"/>
    </location>
</feature>
<feature type="transmembrane region" description="Helical" evidence="10">
    <location>
        <begin position="412"/>
        <end position="431"/>
    </location>
</feature>
<evidence type="ECO:0000256" key="5">
    <source>
        <dbReference type="ARBA" id="ARBA00022475"/>
    </source>
</evidence>
<feature type="transmembrane region" description="Helical" evidence="10">
    <location>
        <begin position="87"/>
        <end position="108"/>
    </location>
</feature>
<dbReference type="InterPro" id="IPR005829">
    <property type="entry name" value="Sugar_transporter_CS"/>
</dbReference>
<evidence type="ECO:0000256" key="4">
    <source>
        <dbReference type="ARBA" id="ARBA00022448"/>
    </source>
</evidence>
<feature type="transmembrane region" description="Helical" evidence="10">
    <location>
        <begin position="205"/>
        <end position="224"/>
    </location>
</feature>
<keyword evidence="4" id="KW-0813">Transport</keyword>
<evidence type="ECO:0000256" key="1">
    <source>
        <dbReference type="ARBA" id="ARBA00004651"/>
    </source>
</evidence>
<evidence type="ECO:0000256" key="2">
    <source>
        <dbReference type="ARBA" id="ARBA00006236"/>
    </source>
</evidence>
<evidence type="ECO:0000256" key="7">
    <source>
        <dbReference type="ARBA" id="ARBA00022989"/>
    </source>
</evidence>
<evidence type="ECO:0000313" key="13">
    <source>
        <dbReference type="Proteomes" id="UP000077701"/>
    </source>
</evidence>
<feature type="domain" description="Major facilitator superfamily (MFS) profile" evidence="11">
    <location>
        <begin position="51"/>
        <end position="435"/>
    </location>
</feature>
<dbReference type="InterPro" id="IPR011701">
    <property type="entry name" value="MFS"/>
</dbReference>
<dbReference type="AlphaFoldDB" id="A0A161LQV5"/>
<dbReference type="InterPro" id="IPR001958">
    <property type="entry name" value="Tet-R_TetA/multi-R_MdtG-like"/>
</dbReference>
<feature type="transmembrane region" description="Helical" evidence="10">
    <location>
        <begin position="145"/>
        <end position="166"/>
    </location>
</feature>
<dbReference type="InterPro" id="IPR020846">
    <property type="entry name" value="MFS_dom"/>
</dbReference>
<evidence type="ECO:0000256" key="3">
    <source>
        <dbReference type="ARBA" id="ARBA00007520"/>
    </source>
</evidence>
<feature type="transmembrane region" description="Helical" evidence="10">
    <location>
        <begin position="253"/>
        <end position="272"/>
    </location>
</feature>
<protein>
    <submittedName>
        <fullName evidence="12">Bcr/CflA family drug resistance efflux transporter</fullName>
    </submittedName>
</protein>
<feature type="transmembrane region" description="Helical" evidence="10">
    <location>
        <begin position="351"/>
        <end position="373"/>
    </location>
</feature>
<feature type="transmembrane region" description="Helical" evidence="10">
    <location>
        <begin position="385"/>
        <end position="406"/>
    </location>
</feature>
<sequence>MPAAAEAIDPEREHEPAHRRLPGADPVTGREVRGPAAVLEPAPPAALPHGRTAMSVLLGALTSIGPLAIDLYLPALPRLAADLGVSASAAQLSLTAFMVGLGAGQVVVGPISDAYGRRRPLLIGFAAFCAVSALCALAPSIHVLVALRLLQGLTAATGVALTKAVVRDLYGGVEAARFFSMLMLVTGLVPLLGAELLRITPWPGLFGVLAAAGGLLWLTALLALPETHPPALRGGTAPRAVLRPLVQVLGHRAFLVPTLTAALASGAMFGYVSSASFVLQDVYELSPQGFSLLFGVNSAGMIAFGQLAGRLAGRVPMRRLLEAGLVLSGAAGALLLAAALTGLGLPAVTASLFLLTSGTGMVYPMALTIAMSSQPASRAGSASSVFGLAQWTAGGLVGPVVGAFGTGTLTPLAVAVAVLTLAGCLSAAVFLRGRD</sequence>
<dbReference type="PANTHER" id="PTHR23502:SF132">
    <property type="entry name" value="POLYAMINE TRANSPORTER 2-RELATED"/>
    <property type="match status" value="1"/>
</dbReference>
<dbReference type="GO" id="GO:0005886">
    <property type="term" value="C:plasma membrane"/>
    <property type="evidence" value="ECO:0007669"/>
    <property type="project" value="UniProtKB-SubCell"/>
</dbReference>
<dbReference type="CDD" id="cd17320">
    <property type="entry name" value="MFS_MdfA_MDR_like"/>
    <property type="match status" value="1"/>
</dbReference>
<dbReference type="OrthoDB" id="9814303at2"/>
<dbReference type="SUPFAM" id="SSF103473">
    <property type="entry name" value="MFS general substrate transporter"/>
    <property type="match status" value="1"/>
</dbReference>
<evidence type="ECO:0000313" key="12">
    <source>
        <dbReference type="EMBL" id="GAT69876.1"/>
    </source>
</evidence>
<dbReference type="PANTHER" id="PTHR23502">
    <property type="entry name" value="MAJOR FACILITATOR SUPERFAMILY"/>
    <property type="match status" value="1"/>
</dbReference>
<dbReference type="Gene3D" id="1.20.1720.10">
    <property type="entry name" value="Multidrug resistance protein D"/>
    <property type="match status" value="1"/>
</dbReference>
<feature type="transmembrane region" description="Helical" evidence="10">
    <location>
        <begin position="325"/>
        <end position="345"/>
    </location>
</feature>
<accession>A0A161LQV5</accession>
<gene>
    <name evidence="12" type="ORF">PS9374_05556</name>
</gene>
<comment type="similarity">
    <text evidence="2">Belongs to the major facilitator superfamily. Bcr/CmlA family.</text>
</comment>
<dbReference type="GO" id="GO:0042910">
    <property type="term" value="F:xenobiotic transmembrane transporter activity"/>
    <property type="evidence" value="ECO:0007669"/>
    <property type="project" value="InterPro"/>
</dbReference>
<dbReference type="PRINTS" id="PR01035">
    <property type="entry name" value="TCRTETA"/>
</dbReference>
<dbReference type="InterPro" id="IPR036259">
    <property type="entry name" value="MFS_trans_sf"/>
</dbReference>
<comment type="similarity">
    <text evidence="3">Belongs to the major facilitator superfamily. TCR/Tet family.</text>
</comment>
<comment type="subcellular location">
    <subcellularLocation>
        <location evidence="1">Cell membrane</location>
        <topology evidence="1">Multi-pass membrane protein</topology>
    </subcellularLocation>
</comment>
<feature type="transmembrane region" description="Helical" evidence="10">
    <location>
        <begin position="292"/>
        <end position="313"/>
    </location>
</feature>
<evidence type="ECO:0000259" key="11">
    <source>
        <dbReference type="PROSITE" id="PS50850"/>
    </source>
</evidence>
<dbReference type="Pfam" id="PF07690">
    <property type="entry name" value="MFS_1"/>
    <property type="match status" value="1"/>
</dbReference>
<dbReference type="InterPro" id="IPR004812">
    <property type="entry name" value="Efflux_drug-R_Bcr/CmlA"/>
</dbReference>
<name>A0A161LQV5_9ACTN</name>
<feature type="region of interest" description="Disordered" evidence="9">
    <location>
        <begin position="1"/>
        <end position="29"/>
    </location>
</feature>
<reference evidence="13" key="2">
    <citation type="submission" date="2016-04" db="EMBL/GenBank/DDBJ databases">
        <title>Planomonospora sphaerica JCM9374 whole genome shotgun sequence.</title>
        <authorList>
            <person name="Suzuki T."/>
            <person name="Dohra H."/>
            <person name="Kodani S."/>
        </authorList>
    </citation>
    <scope>NUCLEOTIDE SEQUENCE [LARGE SCALE GENOMIC DNA]</scope>
    <source>
        <strain evidence="13">JCM 9374</strain>
    </source>
</reference>
<dbReference type="GO" id="GO:1990961">
    <property type="term" value="P:xenobiotic detoxification by transmembrane export across the plasma membrane"/>
    <property type="evidence" value="ECO:0007669"/>
    <property type="project" value="InterPro"/>
</dbReference>
<keyword evidence="6 10" id="KW-0812">Transmembrane</keyword>
<evidence type="ECO:0000256" key="10">
    <source>
        <dbReference type="SAM" id="Phobius"/>
    </source>
</evidence>
<comment type="caution">
    <text evidence="12">The sequence shown here is derived from an EMBL/GenBank/DDBJ whole genome shotgun (WGS) entry which is preliminary data.</text>
</comment>
<evidence type="ECO:0000256" key="8">
    <source>
        <dbReference type="ARBA" id="ARBA00023136"/>
    </source>
</evidence>
<evidence type="ECO:0000256" key="9">
    <source>
        <dbReference type="SAM" id="MobiDB-lite"/>
    </source>
</evidence>
<keyword evidence="7 10" id="KW-1133">Transmembrane helix</keyword>
<dbReference type="Proteomes" id="UP000077701">
    <property type="component" value="Unassembled WGS sequence"/>
</dbReference>
<feature type="transmembrane region" description="Helical" evidence="10">
    <location>
        <begin position="56"/>
        <end position="75"/>
    </location>
</feature>
<organism evidence="12 13">
    <name type="scientific">Planomonospora sphaerica</name>
    <dbReference type="NCBI Taxonomy" id="161355"/>
    <lineage>
        <taxon>Bacteria</taxon>
        <taxon>Bacillati</taxon>
        <taxon>Actinomycetota</taxon>
        <taxon>Actinomycetes</taxon>
        <taxon>Streptosporangiales</taxon>
        <taxon>Streptosporangiaceae</taxon>
        <taxon>Planomonospora</taxon>
    </lineage>
</organism>
<dbReference type="PROSITE" id="PS50850">
    <property type="entry name" value="MFS"/>
    <property type="match status" value="1"/>
</dbReference>
<keyword evidence="5" id="KW-1003">Cell membrane</keyword>
<keyword evidence="8 10" id="KW-0472">Membrane</keyword>
<evidence type="ECO:0000256" key="6">
    <source>
        <dbReference type="ARBA" id="ARBA00022692"/>
    </source>
</evidence>
<dbReference type="NCBIfam" id="TIGR00710">
    <property type="entry name" value="efflux_Bcr_CflA"/>
    <property type="match status" value="1"/>
</dbReference>
<keyword evidence="13" id="KW-1185">Reference proteome</keyword>
<feature type="transmembrane region" description="Helical" evidence="10">
    <location>
        <begin position="178"/>
        <end position="199"/>
    </location>
</feature>
<dbReference type="EMBL" id="BDCX01000015">
    <property type="protein sequence ID" value="GAT69876.1"/>
    <property type="molecule type" value="Genomic_DNA"/>
</dbReference>